<dbReference type="EMBL" id="FN554889">
    <property type="protein sequence ID" value="CBG71387.1"/>
    <property type="molecule type" value="Genomic_DNA"/>
</dbReference>
<dbReference type="AlphaFoldDB" id="C9Z5N2"/>
<dbReference type="Pfam" id="PF19452">
    <property type="entry name" value="DUF5990"/>
    <property type="match status" value="1"/>
</dbReference>
<evidence type="ECO:0000313" key="2">
    <source>
        <dbReference type="Proteomes" id="UP000001444"/>
    </source>
</evidence>
<dbReference type="eggNOG" id="ENOG5033414">
    <property type="taxonomic scope" value="Bacteria"/>
</dbReference>
<reference evidence="1 2" key="1">
    <citation type="journal article" date="2010" name="Mol. Plant Microbe Interact.">
        <title>Streptomyces scabies 87-22 contains a coronafacic acid-like biosynthetic cluster that contributes to plant-microbe interactions.</title>
        <authorList>
            <person name="Bignell D.R."/>
            <person name="Seipke R.F."/>
            <person name="Huguet-Tapia J.C."/>
            <person name="Chambers A.H."/>
            <person name="Parry R.J."/>
            <person name="Loria R."/>
        </authorList>
    </citation>
    <scope>NUCLEOTIDE SEQUENCE [LARGE SCALE GENOMIC DNA]</scope>
    <source>
        <strain evidence="1 2">87.22</strain>
    </source>
</reference>
<sequence>MMAVMRIRIDAVDLPGRTRPASADGRVPAYDNLHVAVQRRDRPAELLDPQPGDAPSATWTLECTPGGSPAGAGISGPHVQNRLGRRFVYLSWGTVDESGTFTMFRRAKLMLDVIPADVLAAAARDGLLVGRLGLTDARGGPLCARVEPPLITWTAERAEQRTDRPTN</sequence>
<accession>C9Z5N2</accession>
<keyword evidence="2" id="KW-1185">Reference proteome</keyword>
<dbReference type="HOGENOM" id="CLU_1710610_0_0_11"/>
<dbReference type="Proteomes" id="UP000001444">
    <property type="component" value="Chromosome"/>
</dbReference>
<evidence type="ECO:0008006" key="3">
    <source>
        <dbReference type="Google" id="ProtNLM"/>
    </source>
</evidence>
<protein>
    <recommendedName>
        <fullName evidence="3">Monooxygenase</fullName>
    </recommendedName>
</protein>
<evidence type="ECO:0000313" key="1">
    <source>
        <dbReference type="EMBL" id="CBG71387.1"/>
    </source>
</evidence>
<dbReference type="InterPro" id="IPR046032">
    <property type="entry name" value="DUF5990"/>
</dbReference>
<proteinExistence type="predicted"/>
<gene>
    <name evidence="1" type="ordered locus">SCAB_43171</name>
</gene>
<organism evidence="1 2">
    <name type="scientific">Streptomyces scabiei (strain 87.22)</name>
    <dbReference type="NCBI Taxonomy" id="680198"/>
    <lineage>
        <taxon>Bacteria</taxon>
        <taxon>Bacillati</taxon>
        <taxon>Actinomycetota</taxon>
        <taxon>Actinomycetes</taxon>
        <taxon>Kitasatosporales</taxon>
        <taxon>Streptomycetaceae</taxon>
        <taxon>Streptomyces</taxon>
    </lineage>
</organism>
<dbReference type="KEGG" id="scb:SCAB_43171"/>
<name>C9Z5N2_STRSW</name>